<gene>
    <name evidence="10" type="primary">guaD</name>
    <name evidence="10" type="ORF">M3P05_11195</name>
</gene>
<dbReference type="GO" id="GO:0008892">
    <property type="term" value="F:guanine deaminase activity"/>
    <property type="evidence" value="ECO:0007669"/>
    <property type="project" value="UniProtKB-EC"/>
</dbReference>
<comment type="function">
    <text evidence="8">Catalyzes the hydrolytic deamination of guanine, producing xanthine and ammonia.</text>
</comment>
<reference evidence="10 11" key="1">
    <citation type="submission" date="2022-05" db="EMBL/GenBank/DDBJ databases">
        <authorList>
            <person name="Park J.-S."/>
        </authorList>
    </citation>
    <scope>NUCLEOTIDE SEQUENCE [LARGE SCALE GENOMIC DNA]</scope>
    <source>
        <strain evidence="10 11">2012CJ34-2</strain>
    </source>
</reference>
<evidence type="ECO:0000313" key="10">
    <source>
        <dbReference type="EMBL" id="MCL6270487.1"/>
    </source>
</evidence>
<evidence type="ECO:0000256" key="2">
    <source>
        <dbReference type="ARBA" id="ARBA00006745"/>
    </source>
</evidence>
<keyword evidence="11" id="KW-1185">Reference proteome</keyword>
<dbReference type="SUPFAM" id="SSF51556">
    <property type="entry name" value="Metallo-dependent hydrolases"/>
    <property type="match status" value="1"/>
</dbReference>
<comment type="similarity">
    <text evidence="2 8">Belongs to the metallo-dependent hydrolases superfamily. ATZ/TRZ family.</text>
</comment>
<evidence type="ECO:0000256" key="4">
    <source>
        <dbReference type="ARBA" id="ARBA00022723"/>
    </source>
</evidence>
<dbReference type="Gene3D" id="3.20.20.140">
    <property type="entry name" value="Metal-dependent hydrolases"/>
    <property type="match status" value="1"/>
</dbReference>
<comment type="cofactor">
    <cofactor evidence="8">
        <name>Zn(2+)</name>
        <dbReference type="ChEBI" id="CHEBI:29105"/>
    </cofactor>
    <text evidence="8">Binds 1 zinc ion per subunit.</text>
</comment>
<keyword evidence="6 8" id="KW-0862">Zinc</keyword>
<dbReference type="InterPro" id="IPR014311">
    <property type="entry name" value="Guanine_deaminase"/>
</dbReference>
<dbReference type="EMBL" id="JAMFLX010000013">
    <property type="protein sequence ID" value="MCL6270487.1"/>
    <property type="molecule type" value="Genomic_DNA"/>
</dbReference>
<evidence type="ECO:0000256" key="7">
    <source>
        <dbReference type="NCBIfam" id="TIGR02967"/>
    </source>
</evidence>
<dbReference type="InterPro" id="IPR032466">
    <property type="entry name" value="Metal_Hydrolase"/>
</dbReference>
<dbReference type="Pfam" id="PF01979">
    <property type="entry name" value="Amidohydro_1"/>
    <property type="match status" value="1"/>
</dbReference>
<organism evidence="10 11">
    <name type="scientific">Parendozoicomonas callyspongiae</name>
    <dbReference type="NCBI Taxonomy" id="2942213"/>
    <lineage>
        <taxon>Bacteria</taxon>
        <taxon>Pseudomonadati</taxon>
        <taxon>Pseudomonadota</taxon>
        <taxon>Gammaproteobacteria</taxon>
        <taxon>Oceanospirillales</taxon>
        <taxon>Endozoicomonadaceae</taxon>
        <taxon>Parendozoicomonas</taxon>
    </lineage>
</organism>
<evidence type="ECO:0000313" key="11">
    <source>
        <dbReference type="Proteomes" id="UP001203338"/>
    </source>
</evidence>
<evidence type="ECO:0000256" key="3">
    <source>
        <dbReference type="ARBA" id="ARBA00012781"/>
    </source>
</evidence>
<dbReference type="PANTHER" id="PTHR11271">
    <property type="entry name" value="GUANINE DEAMINASE"/>
    <property type="match status" value="1"/>
</dbReference>
<dbReference type="NCBIfam" id="NF006679">
    <property type="entry name" value="PRK09228.1"/>
    <property type="match status" value="1"/>
</dbReference>
<name>A0ABT0PI97_9GAMM</name>
<evidence type="ECO:0000256" key="5">
    <source>
        <dbReference type="ARBA" id="ARBA00022801"/>
    </source>
</evidence>
<evidence type="ECO:0000256" key="8">
    <source>
        <dbReference type="RuleBase" id="RU366009"/>
    </source>
</evidence>
<protein>
    <recommendedName>
        <fullName evidence="3 7">Guanine deaminase</fullName>
        <shortName evidence="8">Guanase</shortName>
        <ecNumber evidence="3 7">3.5.4.3</ecNumber>
    </recommendedName>
    <alternativeName>
        <fullName evidence="8">Guanine aminohydrolase</fullName>
    </alternativeName>
</protein>
<dbReference type="SUPFAM" id="SSF51338">
    <property type="entry name" value="Composite domain of metallo-dependent hydrolases"/>
    <property type="match status" value="1"/>
</dbReference>
<dbReference type="InterPro" id="IPR011059">
    <property type="entry name" value="Metal-dep_hydrolase_composite"/>
</dbReference>
<dbReference type="EC" id="3.5.4.3" evidence="3 7"/>
<dbReference type="RefSeq" id="WP_249699711.1">
    <property type="nucleotide sequence ID" value="NZ_JAMFLX010000013.1"/>
</dbReference>
<proteinExistence type="inferred from homology"/>
<dbReference type="Proteomes" id="UP001203338">
    <property type="component" value="Unassembled WGS sequence"/>
</dbReference>
<comment type="caution">
    <text evidence="10">The sequence shown here is derived from an EMBL/GenBank/DDBJ whole genome shotgun (WGS) entry which is preliminary data.</text>
</comment>
<dbReference type="PANTHER" id="PTHR11271:SF6">
    <property type="entry name" value="GUANINE DEAMINASE"/>
    <property type="match status" value="1"/>
</dbReference>
<keyword evidence="5 8" id="KW-0378">Hydrolase</keyword>
<comment type="pathway">
    <text evidence="1 8">Purine metabolism; guanine degradation; xanthine from guanine: step 1/1.</text>
</comment>
<keyword evidence="4 8" id="KW-0479">Metal-binding</keyword>
<comment type="catalytic activity">
    <reaction evidence="8">
        <text>guanine + H2O + H(+) = xanthine + NH4(+)</text>
        <dbReference type="Rhea" id="RHEA:14665"/>
        <dbReference type="ChEBI" id="CHEBI:15377"/>
        <dbReference type="ChEBI" id="CHEBI:15378"/>
        <dbReference type="ChEBI" id="CHEBI:16235"/>
        <dbReference type="ChEBI" id="CHEBI:17712"/>
        <dbReference type="ChEBI" id="CHEBI:28938"/>
        <dbReference type="EC" id="3.5.4.3"/>
    </reaction>
</comment>
<evidence type="ECO:0000259" key="9">
    <source>
        <dbReference type="Pfam" id="PF01979"/>
    </source>
</evidence>
<accession>A0ABT0PI97</accession>
<dbReference type="Gene3D" id="2.30.40.10">
    <property type="entry name" value="Urease, subunit C, domain 1"/>
    <property type="match status" value="1"/>
</dbReference>
<feature type="domain" description="Amidohydrolase-related" evidence="9">
    <location>
        <begin position="81"/>
        <end position="443"/>
    </location>
</feature>
<dbReference type="CDD" id="cd01303">
    <property type="entry name" value="GDEase"/>
    <property type="match status" value="1"/>
</dbReference>
<evidence type="ECO:0000256" key="6">
    <source>
        <dbReference type="ARBA" id="ARBA00022833"/>
    </source>
</evidence>
<dbReference type="InterPro" id="IPR006680">
    <property type="entry name" value="Amidohydro-rel"/>
</dbReference>
<evidence type="ECO:0000256" key="1">
    <source>
        <dbReference type="ARBA" id="ARBA00004984"/>
    </source>
</evidence>
<dbReference type="InterPro" id="IPR051607">
    <property type="entry name" value="Metallo-dep_hydrolases"/>
</dbReference>
<sequence>MAQAMNNLNKAFTGAIKAIRGELLDFKGVVSNPELLPENVRHVEDGLLLVEEGRIKWRGSWEEGKNLIPADAQVYDYRGKFIMPGFIDTHVHFPQLEIIGSYGEQLLEWLNTYTFPTELKYSRKEYAREMAGIFLKELLRNGTTTALTFCTVHPQSAEALFEEADRLNMRLIAGKVMMDRHAPEGLLDTPETAYSESKALIEKWHNHNRLSYVLLPRFAPTSTPEQLEQIMHLKEEYPDCYLQTHLAENQNECAWVKDLFPEQRSYLDVYHHYKLTGRRSTFAHCIHLDEEDYRCMEETESGIAFCPTSNMFLGSGLFPLRQAQASNVRVGLATDVGAGTSFSMLQTLNEAYKVMQLQGEKLPPYEGFYLATMGSAHSLDLDDRLGNFDEGKEADFIVLDPAATSLQQLRRDNSRTLEEQLFVLMTLGDDRNIYRTWVNGTPVHERN</sequence>
<dbReference type="NCBIfam" id="TIGR02967">
    <property type="entry name" value="guan_deamin"/>
    <property type="match status" value="1"/>
</dbReference>